<reference evidence="1" key="1">
    <citation type="journal article" date="2015" name="Nature">
        <title>Complex archaea that bridge the gap between prokaryotes and eukaryotes.</title>
        <authorList>
            <person name="Spang A."/>
            <person name="Saw J.H."/>
            <person name="Jorgensen S.L."/>
            <person name="Zaremba-Niedzwiedzka K."/>
            <person name="Martijn J."/>
            <person name="Lind A.E."/>
            <person name="van Eijk R."/>
            <person name="Schleper C."/>
            <person name="Guy L."/>
            <person name="Ettema T.J."/>
        </authorList>
    </citation>
    <scope>NUCLEOTIDE SEQUENCE</scope>
</reference>
<protein>
    <submittedName>
        <fullName evidence="1">Uncharacterized protein</fullName>
    </submittedName>
</protein>
<dbReference type="AlphaFoldDB" id="A0A0F9TTW2"/>
<proteinExistence type="predicted"/>
<sequence>MFCPQQRCKHWSEATKYNRKCYYEVQCWRGMIDEFLGLFDLIRRRDAIQEEK</sequence>
<comment type="caution">
    <text evidence="1">The sequence shown here is derived from an EMBL/GenBank/DDBJ whole genome shotgun (WGS) entry which is preliminary data.</text>
</comment>
<organism evidence="1">
    <name type="scientific">marine sediment metagenome</name>
    <dbReference type="NCBI Taxonomy" id="412755"/>
    <lineage>
        <taxon>unclassified sequences</taxon>
        <taxon>metagenomes</taxon>
        <taxon>ecological metagenomes</taxon>
    </lineage>
</organism>
<evidence type="ECO:0000313" key="1">
    <source>
        <dbReference type="EMBL" id="KKN52576.1"/>
    </source>
</evidence>
<name>A0A0F9TTW2_9ZZZZ</name>
<accession>A0A0F9TTW2</accession>
<dbReference type="EMBL" id="LAZR01001013">
    <property type="protein sequence ID" value="KKN52576.1"/>
    <property type="molecule type" value="Genomic_DNA"/>
</dbReference>
<gene>
    <name evidence="1" type="ORF">LCGC14_0611280</name>
</gene>